<dbReference type="OrthoDB" id="182994at2"/>
<evidence type="ECO:0000313" key="2">
    <source>
        <dbReference type="EMBL" id="SCW82124.1"/>
    </source>
</evidence>
<feature type="transmembrane region" description="Helical" evidence="1">
    <location>
        <begin position="27"/>
        <end position="46"/>
    </location>
</feature>
<feature type="transmembrane region" description="Helical" evidence="1">
    <location>
        <begin position="96"/>
        <end position="116"/>
    </location>
</feature>
<feature type="transmembrane region" description="Helical" evidence="1">
    <location>
        <begin position="66"/>
        <end position="84"/>
    </location>
</feature>
<keyword evidence="3" id="KW-1185">Reference proteome</keyword>
<feature type="transmembrane region" description="Helical" evidence="1">
    <location>
        <begin position="153"/>
        <end position="173"/>
    </location>
</feature>
<dbReference type="EMBL" id="FMTS01000009">
    <property type="protein sequence ID" value="SCW82124.1"/>
    <property type="molecule type" value="Genomic_DNA"/>
</dbReference>
<gene>
    <name evidence="2" type="ORF">SAMN02927928_3680</name>
</gene>
<evidence type="ECO:0000256" key="1">
    <source>
        <dbReference type="SAM" id="Phobius"/>
    </source>
</evidence>
<dbReference type="Proteomes" id="UP000199150">
    <property type="component" value="Unassembled WGS sequence"/>
</dbReference>
<proteinExistence type="predicted"/>
<keyword evidence="1" id="KW-1133">Transmembrane helix</keyword>
<dbReference type="Pfam" id="PF18943">
    <property type="entry name" value="DUF5690"/>
    <property type="match status" value="1"/>
</dbReference>
<feature type="transmembrane region" description="Helical" evidence="1">
    <location>
        <begin position="405"/>
        <end position="429"/>
    </location>
</feature>
<feature type="transmembrane region" description="Helical" evidence="1">
    <location>
        <begin position="233"/>
        <end position="256"/>
    </location>
</feature>
<reference evidence="3" key="1">
    <citation type="submission" date="2016-10" db="EMBL/GenBank/DDBJ databases">
        <authorList>
            <person name="Varghese N."/>
            <person name="Submissions S."/>
        </authorList>
    </citation>
    <scope>NUCLEOTIDE SEQUENCE [LARGE SCALE GENOMIC DNA]</scope>
    <source>
        <strain evidence="3">CGMCC 1.3431</strain>
    </source>
</reference>
<dbReference type="STRING" id="260084.SAMN02927928_3680"/>
<keyword evidence="1" id="KW-0812">Transmembrane</keyword>
<feature type="transmembrane region" description="Helical" evidence="1">
    <location>
        <begin position="332"/>
        <end position="350"/>
    </location>
</feature>
<feature type="transmembrane region" description="Helical" evidence="1">
    <location>
        <begin position="307"/>
        <end position="326"/>
    </location>
</feature>
<accession>A0A1G4TLE3</accession>
<feature type="transmembrane region" description="Helical" evidence="1">
    <location>
        <begin position="276"/>
        <end position="300"/>
    </location>
</feature>
<feature type="transmembrane region" description="Helical" evidence="1">
    <location>
        <begin position="362"/>
        <end position="385"/>
    </location>
</feature>
<protein>
    <recommendedName>
        <fullName evidence="4">Sugar phosphate permease</fullName>
    </recommendedName>
</protein>
<evidence type="ECO:0000313" key="3">
    <source>
        <dbReference type="Proteomes" id="UP000199150"/>
    </source>
</evidence>
<evidence type="ECO:0008006" key="4">
    <source>
        <dbReference type="Google" id="ProtNLM"/>
    </source>
</evidence>
<dbReference type="RefSeq" id="WP_090650675.1">
    <property type="nucleotide sequence ID" value="NZ_CBCRYE010000002.1"/>
</dbReference>
<dbReference type="AlphaFoldDB" id="A0A1G4TLE3"/>
<feature type="transmembrane region" description="Helical" evidence="1">
    <location>
        <begin position="122"/>
        <end position="141"/>
    </location>
</feature>
<feature type="transmembrane region" description="Helical" evidence="1">
    <location>
        <begin position="185"/>
        <end position="206"/>
    </location>
</feature>
<organism evidence="2 3">
    <name type="scientific">Asticcacaulis taihuensis</name>
    <dbReference type="NCBI Taxonomy" id="260084"/>
    <lineage>
        <taxon>Bacteria</taxon>
        <taxon>Pseudomonadati</taxon>
        <taxon>Pseudomonadota</taxon>
        <taxon>Alphaproteobacteria</taxon>
        <taxon>Caulobacterales</taxon>
        <taxon>Caulobacteraceae</taxon>
        <taxon>Asticcacaulis</taxon>
    </lineage>
</organism>
<dbReference type="InterPro" id="IPR043745">
    <property type="entry name" value="DUF5690"/>
</dbReference>
<name>A0A1G4TLE3_9CAUL</name>
<sequence>MSTIDAPLPAGARQTGFTAWLAKAPPLVFALYGGLMAFGAYFAMYAYRKPFAVASFTDVAGFVVDYKIALVISQVFGYALSKVIGVKVISELPGRYRAIAILLLIGFAEAMLVAFASVPAPYNIACLFLNGLSLGLIWGLVFGFLEGRRVSEILGSILCASFIVSSGVVKSVGKWVMLEHYANEFWMPAVTGLLFAPLLLICVLGLSQLPPPSPEDEAARVARVPMNKAARKTVFGAFAPGLVALVVIYIGLTALRDFRDNFAAEIWSDLGFGDNAGIFTASELPIGIVVLAAMCLLALFRNNRLAFMANLAMVGIGLVLAAASTFAFQAHILGPITWMILLGGGLYLAYTPFNALLFDRFIAASGLVGTAGFLIYVADASGYLGSTALLLFKNFSGVSLPWAQFLVASTYGTAAVGLILLIWSAIYFARRLKV</sequence>
<keyword evidence="1" id="KW-0472">Membrane</keyword>